<dbReference type="Proteomes" id="UP000054877">
    <property type="component" value="Unassembled WGS sequence"/>
</dbReference>
<keyword evidence="2" id="KW-1185">Reference proteome</keyword>
<comment type="caution">
    <text evidence="1">The sequence shown here is derived from an EMBL/GenBank/DDBJ whole genome shotgun (WGS) entry which is preliminary data.</text>
</comment>
<dbReference type="OrthoDB" id="5652012at2"/>
<evidence type="ECO:0008006" key="3">
    <source>
        <dbReference type="Google" id="ProtNLM"/>
    </source>
</evidence>
<dbReference type="EMBL" id="LNYX01000014">
    <property type="protein sequence ID" value="KTD63908.1"/>
    <property type="molecule type" value="Genomic_DNA"/>
</dbReference>
<reference evidence="1 2" key="1">
    <citation type="submission" date="2015-11" db="EMBL/GenBank/DDBJ databases">
        <title>Genomic analysis of 38 Legionella species identifies large and diverse effector repertoires.</title>
        <authorList>
            <person name="Burstein D."/>
            <person name="Amaro F."/>
            <person name="Zusman T."/>
            <person name="Lifshitz Z."/>
            <person name="Cohen O."/>
            <person name="Gilbert J.A."/>
            <person name="Pupko T."/>
            <person name="Shuman H.A."/>
            <person name="Segal G."/>
        </authorList>
    </citation>
    <scope>NUCLEOTIDE SEQUENCE [LARGE SCALE GENOMIC DNA]</scope>
    <source>
        <strain evidence="1 2">Mt.St.Helens-9</strain>
    </source>
</reference>
<evidence type="ECO:0000313" key="2">
    <source>
        <dbReference type="Proteomes" id="UP000054877"/>
    </source>
</evidence>
<dbReference type="RefSeq" id="WP_058483357.1">
    <property type="nucleotide sequence ID" value="NZ_CAAAII010000001.1"/>
</dbReference>
<dbReference type="PATRIC" id="fig|452.5.peg.1579"/>
<evidence type="ECO:0000313" key="1">
    <source>
        <dbReference type="EMBL" id="KTD63908.1"/>
    </source>
</evidence>
<accession>A0A0W0Z452</accession>
<name>A0A0W0Z452_LEGSP</name>
<proteinExistence type="predicted"/>
<gene>
    <name evidence="1" type="ORF">Lspi_1427</name>
</gene>
<dbReference type="AlphaFoldDB" id="A0A0W0Z452"/>
<sequence length="351" mass="40159">MTKTALVDIDGCLVQNRTLNSALVEKLKQYDDVVLFTQRSKFLQIGQISRAYALSDVLVTADSIITTHDAVEKLSNALGKRVKVSTSVDPYFADTARQGYYVDELSDFERRLKTNLEDNKLRPDFLEKMQNFLQPFNEEVEEEADALRKKLEKDERDAPDTFYPTGKVEQYQYLLECLPDDEDIEIDYFDDSPANLDEIRQEEGLSIQPKCLLVAGRYACSLEQFKVVYGERVDKHDRDFESKVHTVQTIEDLQDYAQTRRNEKAQSTNNSEYHTIWARLFSSPKRSATTKINAAEKAIRILQGDEGVTMSAHEMAALEDGRLKNTIGPMIGAIKSYKNEHEALDFGRQLK</sequence>
<organism evidence="1 2">
    <name type="scientific">Legionella spiritensis</name>
    <dbReference type="NCBI Taxonomy" id="452"/>
    <lineage>
        <taxon>Bacteria</taxon>
        <taxon>Pseudomonadati</taxon>
        <taxon>Pseudomonadota</taxon>
        <taxon>Gammaproteobacteria</taxon>
        <taxon>Legionellales</taxon>
        <taxon>Legionellaceae</taxon>
        <taxon>Legionella</taxon>
    </lineage>
</organism>
<dbReference type="STRING" id="452.Lspi_1427"/>
<protein>
    <recommendedName>
        <fullName evidence="3">Dot/Icm T4SS effector</fullName>
    </recommendedName>
</protein>